<organism evidence="1 2">
    <name type="scientific">Crocosphaera chwakensis CCY0110</name>
    <dbReference type="NCBI Taxonomy" id="391612"/>
    <lineage>
        <taxon>Bacteria</taxon>
        <taxon>Bacillati</taxon>
        <taxon>Cyanobacteriota</taxon>
        <taxon>Cyanophyceae</taxon>
        <taxon>Oscillatoriophycideae</taxon>
        <taxon>Chroococcales</taxon>
        <taxon>Aphanothecaceae</taxon>
        <taxon>Crocosphaera</taxon>
        <taxon>Crocosphaera chwakensis</taxon>
    </lineage>
</organism>
<evidence type="ECO:0000313" key="2">
    <source>
        <dbReference type="Proteomes" id="UP000003781"/>
    </source>
</evidence>
<comment type="caution">
    <text evidence="1">The sequence shown here is derived from an EMBL/GenBank/DDBJ whole genome shotgun (WGS) entry which is preliminary data.</text>
</comment>
<dbReference type="InterPro" id="IPR036514">
    <property type="entry name" value="SGNH_hydro_sf"/>
</dbReference>
<dbReference type="Proteomes" id="UP000003781">
    <property type="component" value="Unassembled WGS sequence"/>
</dbReference>
<evidence type="ECO:0000313" key="1">
    <source>
        <dbReference type="EMBL" id="EAZ93523.1"/>
    </source>
</evidence>
<dbReference type="Gene3D" id="3.40.50.1110">
    <property type="entry name" value="SGNH hydrolase"/>
    <property type="match status" value="1"/>
</dbReference>
<dbReference type="eggNOG" id="COG3240">
    <property type="taxonomic scope" value="Bacteria"/>
</dbReference>
<dbReference type="InterPro" id="IPR013424">
    <property type="entry name" value="Ice-binding_C"/>
</dbReference>
<proteinExistence type="predicted"/>
<sequence>MIAVEYNALLSSALEPFRNDPTMDLIEIDAFSYFTSIFTSPEKFGITNTSDPCVDLDIVCSNPNEFLFYDGLHPTVTFHQQFGEFVASQVTVPEPSSTIGICIATGMGLLFSKRKIFQ</sequence>
<name>A3II91_9CHRO</name>
<protein>
    <submittedName>
        <fullName evidence="1">Lipolytic enzyme, G-D-S-L</fullName>
    </submittedName>
</protein>
<dbReference type="EMBL" id="AAXW01000002">
    <property type="protein sequence ID" value="EAZ93523.1"/>
    <property type="molecule type" value="Genomic_DNA"/>
</dbReference>
<keyword evidence="2" id="KW-1185">Reference proteome</keyword>
<dbReference type="AlphaFoldDB" id="A3II91"/>
<accession>A3II91</accession>
<dbReference type="NCBIfam" id="TIGR02595">
    <property type="entry name" value="PEP_CTERM"/>
    <property type="match status" value="1"/>
</dbReference>
<reference evidence="1 2" key="1">
    <citation type="submission" date="2007-03" db="EMBL/GenBank/DDBJ databases">
        <authorList>
            <person name="Stal L."/>
            <person name="Ferriera S."/>
            <person name="Johnson J."/>
            <person name="Kravitz S."/>
            <person name="Beeson K."/>
            <person name="Sutton G."/>
            <person name="Rogers Y.-H."/>
            <person name="Friedman R."/>
            <person name="Frazier M."/>
            <person name="Venter J.C."/>
        </authorList>
    </citation>
    <scope>NUCLEOTIDE SEQUENCE [LARGE SCALE GENOMIC DNA]</scope>
    <source>
        <strain evidence="1 2">CCY0110</strain>
    </source>
</reference>
<gene>
    <name evidence="1" type="ORF">CY0110_17047</name>
</gene>